<dbReference type="Proteomes" id="UP000237347">
    <property type="component" value="Unassembled WGS sequence"/>
</dbReference>
<proteinExistence type="predicted"/>
<dbReference type="EMBL" id="PKMF04000279">
    <property type="protein sequence ID" value="KAK7839609.1"/>
    <property type="molecule type" value="Genomic_DNA"/>
</dbReference>
<feature type="region of interest" description="Disordered" evidence="1">
    <location>
        <begin position="127"/>
        <end position="161"/>
    </location>
</feature>
<sequence>MDTTKITLPKLRSLTMWFLPELKTICSSSKVIVCDSLESIRICCCPKLKRLPLFLPLLSNGQPSPPPSLQEISGFNEGWWESLEWDSPDTEKVLQPFVEFCEAWMESQFEKSCDTCNDKSQKVQEQPIRTKEQCRTKDSDHIQLPSSSHHIHKASRSLAAV</sequence>
<name>A0AAW0KMC2_QUESU</name>
<reference evidence="2 3" key="1">
    <citation type="journal article" date="2018" name="Sci. Data">
        <title>The draft genome sequence of cork oak.</title>
        <authorList>
            <person name="Ramos A.M."/>
            <person name="Usie A."/>
            <person name="Barbosa P."/>
            <person name="Barros P.M."/>
            <person name="Capote T."/>
            <person name="Chaves I."/>
            <person name="Simoes F."/>
            <person name="Abreu I."/>
            <person name="Carrasquinho I."/>
            <person name="Faro C."/>
            <person name="Guimaraes J.B."/>
            <person name="Mendonca D."/>
            <person name="Nobrega F."/>
            <person name="Rodrigues L."/>
            <person name="Saibo N.J.M."/>
            <person name="Varela M.C."/>
            <person name="Egas C."/>
            <person name="Matos J."/>
            <person name="Miguel C.M."/>
            <person name="Oliveira M.M."/>
            <person name="Ricardo C.P."/>
            <person name="Goncalves S."/>
        </authorList>
    </citation>
    <scope>NUCLEOTIDE SEQUENCE [LARGE SCALE GENOMIC DNA]</scope>
    <source>
        <strain evidence="3">cv. HL8</strain>
    </source>
</reference>
<protein>
    <submittedName>
        <fullName evidence="2">Uncharacterized protein</fullName>
    </submittedName>
</protein>
<feature type="compositionally biased region" description="Basic and acidic residues" evidence="1">
    <location>
        <begin position="127"/>
        <end position="141"/>
    </location>
</feature>
<gene>
    <name evidence="2" type="ORF">CFP56_017793</name>
</gene>
<evidence type="ECO:0000256" key="1">
    <source>
        <dbReference type="SAM" id="MobiDB-lite"/>
    </source>
</evidence>
<organism evidence="2 3">
    <name type="scientific">Quercus suber</name>
    <name type="common">Cork oak</name>
    <dbReference type="NCBI Taxonomy" id="58331"/>
    <lineage>
        <taxon>Eukaryota</taxon>
        <taxon>Viridiplantae</taxon>
        <taxon>Streptophyta</taxon>
        <taxon>Embryophyta</taxon>
        <taxon>Tracheophyta</taxon>
        <taxon>Spermatophyta</taxon>
        <taxon>Magnoliopsida</taxon>
        <taxon>eudicotyledons</taxon>
        <taxon>Gunneridae</taxon>
        <taxon>Pentapetalae</taxon>
        <taxon>rosids</taxon>
        <taxon>fabids</taxon>
        <taxon>Fagales</taxon>
        <taxon>Fagaceae</taxon>
        <taxon>Quercus</taxon>
    </lineage>
</organism>
<accession>A0AAW0KMC2</accession>
<dbReference type="AlphaFoldDB" id="A0AAW0KMC2"/>
<evidence type="ECO:0000313" key="3">
    <source>
        <dbReference type="Proteomes" id="UP000237347"/>
    </source>
</evidence>
<comment type="caution">
    <text evidence="2">The sequence shown here is derived from an EMBL/GenBank/DDBJ whole genome shotgun (WGS) entry which is preliminary data.</text>
</comment>
<keyword evidence="3" id="KW-1185">Reference proteome</keyword>
<evidence type="ECO:0000313" key="2">
    <source>
        <dbReference type="EMBL" id="KAK7839609.1"/>
    </source>
</evidence>